<dbReference type="RefSeq" id="XP_037187554.1">
    <property type="nucleotide sequence ID" value="XM_037342570.1"/>
</dbReference>
<gene>
    <name evidence="1" type="ORF">Bfra_012252</name>
</gene>
<accession>A0A8H6EE59</accession>
<protein>
    <submittedName>
        <fullName evidence="1">Uncharacterized protein</fullName>
    </submittedName>
</protein>
<proteinExistence type="predicted"/>
<reference evidence="1 2" key="1">
    <citation type="journal article" date="2020" name="Phytopathology">
        <title>A high-quality genome resource of Botrytis fragariae, a new and rapidly spreading fungal pathogen causing strawberry gray mold in the U.S.A.</title>
        <authorList>
            <person name="Wu Y."/>
            <person name="Saski C.A."/>
            <person name="Schnabel G."/>
            <person name="Xiao S."/>
            <person name="Hu M."/>
        </authorList>
    </citation>
    <scope>NUCLEOTIDE SEQUENCE [LARGE SCALE GENOMIC DNA]</scope>
    <source>
        <strain evidence="1 2">BVB16</strain>
    </source>
</reference>
<evidence type="ECO:0000313" key="1">
    <source>
        <dbReference type="EMBL" id="KAF5868605.1"/>
    </source>
</evidence>
<dbReference type="GeneID" id="59266262"/>
<name>A0A8H6EE59_9HELO</name>
<comment type="caution">
    <text evidence="1">The sequence shown here is derived from an EMBL/GenBank/DDBJ whole genome shotgun (WGS) entry which is preliminary data.</text>
</comment>
<keyword evidence="2" id="KW-1185">Reference proteome</keyword>
<sequence>MHQSLSAHLFLVGNIGRYGNLPVTKIIFKRYPEDNNLDSGIISRVTIDVEDVWFCISLHVCWFGICGAYGNLAIEARGWFCILNYGDASRAGEDL</sequence>
<dbReference type="Proteomes" id="UP000531561">
    <property type="component" value="Unassembled WGS sequence"/>
</dbReference>
<dbReference type="AlphaFoldDB" id="A0A8H6EE59"/>
<evidence type="ECO:0000313" key="2">
    <source>
        <dbReference type="Proteomes" id="UP000531561"/>
    </source>
</evidence>
<organism evidence="1 2">
    <name type="scientific">Botrytis fragariae</name>
    <dbReference type="NCBI Taxonomy" id="1964551"/>
    <lineage>
        <taxon>Eukaryota</taxon>
        <taxon>Fungi</taxon>
        <taxon>Dikarya</taxon>
        <taxon>Ascomycota</taxon>
        <taxon>Pezizomycotina</taxon>
        <taxon>Leotiomycetes</taxon>
        <taxon>Helotiales</taxon>
        <taxon>Sclerotiniaceae</taxon>
        <taxon>Botrytis</taxon>
    </lineage>
</organism>
<dbReference type="EMBL" id="JABFCT010000021">
    <property type="protein sequence ID" value="KAF5868605.1"/>
    <property type="molecule type" value="Genomic_DNA"/>
</dbReference>